<evidence type="ECO:0000256" key="4">
    <source>
        <dbReference type="ARBA" id="ARBA00022801"/>
    </source>
</evidence>
<reference evidence="7" key="1">
    <citation type="submission" date="2018-06" db="EMBL/GenBank/DDBJ databases">
        <authorList>
            <person name="Zhirakovskaya E."/>
        </authorList>
    </citation>
    <scope>NUCLEOTIDE SEQUENCE</scope>
</reference>
<evidence type="ECO:0000256" key="3">
    <source>
        <dbReference type="ARBA" id="ARBA00022722"/>
    </source>
</evidence>
<evidence type="ECO:0000259" key="6">
    <source>
        <dbReference type="SMART" id="SM00732"/>
    </source>
</evidence>
<dbReference type="SMART" id="SM00732">
    <property type="entry name" value="YqgFc"/>
    <property type="match status" value="1"/>
</dbReference>
<keyword evidence="3" id="KW-0540">Nuclease</keyword>
<evidence type="ECO:0000256" key="5">
    <source>
        <dbReference type="SAM" id="MobiDB-lite"/>
    </source>
</evidence>
<dbReference type="AlphaFoldDB" id="A0A3B0ZR90"/>
<proteinExistence type="inferred from homology"/>
<dbReference type="Pfam" id="PF03652">
    <property type="entry name" value="RuvX"/>
    <property type="match status" value="1"/>
</dbReference>
<dbReference type="SUPFAM" id="SSF53098">
    <property type="entry name" value="Ribonuclease H-like"/>
    <property type="match status" value="1"/>
</dbReference>
<feature type="region of interest" description="Disordered" evidence="5">
    <location>
        <begin position="1"/>
        <end position="33"/>
    </location>
</feature>
<feature type="compositionally biased region" description="Low complexity" evidence="5">
    <location>
        <begin position="1"/>
        <end position="16"/>
    </location>
</feature>
<dbReference type="CDD" id="cd16964">
    <property type="entry name" value="YqgF"/>
    <property type="match status" value="1"/>
</dbReference>
<dbReference type="InterPro" id="IPR005227">
    <property type="entry name" value="YqgF"/>
</dbReference>
<dbReference type="InterPro" id="IPR006641">
    <property type="entry name" value="YqgF/RNaseH-like_dom"/>
</dbReference>
<dbReference type="NCBIfam" id="TIGR00250">
    <property type="entry name" value="RNAse_H_YqgF"/>
    <property type="match status" value="1"/>
</dbReference>
<dbReference type="EMBL" id="UOFQ01000102">
    <property type="protein sequence ID" value="VAW88569.1"/>
    <property type="molecule type" value="Genomic_DNA"/>
</dbReference>
<organism evidence="7">
    <name type="scientific">hydrothermal vent metagenome</name>
    <dbReference type="NCBI Taxonomy" id="652676"/>
    <lineage>
        <taxon>unclassified sequences</taxon>
        <taxon>metagenomes</taxon>
        <taxon>ecological metagenomes</taxon>
    </lineage>
</organism>
<evidence type="ECO:0000256" key="1">
    <source>
        <dbReference type="ARBA" id="ARBA00022490"/>
    </source>
</evidence>
<keyword evidence="1" id="KW-0963">Cytoplasm</keyword>
<dbReference type="GO" id="GO:0016787">
    <property type="term" value="F:hydrolase activity"/>
    <property type="evidence" value="ECO:0007669"/>
    <property type="project" value="UniProtKB-KW"/>
</dbReference>
<dbReference type="GO" id="GO:0004518">
    <property type="term" value="F:nuclease activity"/>
    <property type="evidence" value="ECO:0007669"/>
    <property type="project" value="UniProtKB-KW"/>
</dbReference>
<dbReference type="InterPro" id="IPR012337">
    <property type="entry name" value="RNaseH-like_sf"/>
</dbReference>
<sequence>MRGSTSAASPTTLATPDKPTDRPRDRVSDQSGQRTLLAFDFGTKKIGVAVGQELTQSTSALPVLRSRDERPDWDGISQLIECWQPDALVVGIPLNMDGSDNEMTKKAKRFSNRLHGRYHLPVYPADERLTTREAARDCYDPHNKRGHKHAHRHKGHMEVDSVAAQIILETFFSQQP</sequence>
<evidence type="ECO:0000313" key="7">
    <source>
        <dbReference type="EMBL" id="VAW88569.1"/>
    </source>
</evidence>
<evidence type="ECO:0000256" key="2">
    <source>
        <dbReference type="ARBA" id="ARBA00022517"/>
    </source>
</evidence>
<dbReference type="PANTHER" id="PTHR33317:SF4">
    <property type="entry name" value="POLYNUCLEOTIDYL TRANSFERASE, RIBONUCLEASE H-LIKE SUPERFAMILY PROTEIN"/>
    <property type="match status" value="1"/>
</dbReference>
<protein>
    <submittedName>
        <fullName evidence="7">Pre-16S rRNA nuclease Yqg</fullName>
    </submittedName>
</protein>
<accession>A0A3B0ZR90</accession>
<dbReference type="PANTHER" id="PTHR33317">
    <property type="entry name" value="POLYNUCLEOTIDYL TRANSFERASE, RIBONUCLEASE H-LIKE SUPERFAMILY PROTEIN"/>
    <property type="match status" value="1"/>
</dbReference>
<dbReference type="HAMAP" id="MF_00651">
    <property type="entry name" value="Nuclease_YqgF"/>
    <property type="match status" value="1"/>
</dbReference>
<dbReference type="Gene3D" id="3.30.420.140">
    <property type="entry name" value="YqgF/RNase H-like domain"/>
    <property type="match status" value="1"/>
</dbReference>
<dbReference type="GO" id="GO:0000967">
    <property type="term" value="P:rRNA 5'-end processing"/>
    <property type="evidence" value="ECO:0007669"/>
    <property type="project" value="TreeGrafter"/>
</dbReference>
<feature type="domain" description="YqgF/RNase H-like" evidence="6">
    <location>
        <begin position="34"/>
        <end position="134"/>
    </location>
</feature>
<dbReference type="InterPro" id="IPR037027">
    <property type="entry name" value="YqgF/RNaseH-like_dom_sf"/>
</dbReference>
<keyword evidence="2" id="KW-0690">Ribosome biogenesis</keyword>
<name>A0A3B0ZR90_9ZZZZ</name>
<keyword evidence="4" id="KW-0378">Hydrolase</keyword>
<dbReference type="GO" id="GO:0005829">
    <property type="term" value="C:cytosol"/>
    <property type="evidence" value="ECO:0007669"/>
    <property type="project" value="TreeGrafter"/>
</dbReference>
<gene>
    <name evidence="7" type="ORF">MNBD_GAMMA17-324</name>
</gene>
<feature type="compositionally biased region" description="Basic and acidic residues" evidence="5">
    <location>
        <begin position="18"/>
        <end position="28"/>
    </location>
</feature>